<dbReference type="AlphaFoldDB" id="A0A3N2DMW1"/>
<comment type="pathway">
    <text evidence="5">Cofactor biosynthesis; coenzyme F420 biosynthesis.</text>
</comment>
<dbReference type="GO" id="GO:0052645">
    <property type="term" value="P:F420-0 metabolic process"/>
    <property type="evidence" value="ECO:0007669"/>
    <property type="project" value="UniProtKB-UniRule"/>
</dbReference>
<comment type="similarity">
    <text evidence="5">Belongs to the CofC family.</text>
</comment>
<keyword evidence="1 5" id="KW-0808">Transferase</keyword>
<reference evidence="6 7" key="1">
    <citation type="submission" date="2018-11" db="EMBL/GenBank/DDBJ databases">
        <title>Genomic Encyclopedia of Type Strains, Phase IV (KMG-IV): sequencing the most valuable type-strain genomes for metagenomic binning, comparative biology and taxonomic classification.</title>
        <authorList>
            <person name="Goeker M."/>
        </authorList>
    </citation>
    <scope>NUCLEOTIDE SEQUENCE [LARGE SCALE GENOMIC DNA]</scope>
    <source>
        <strain evidence="6 7">DSM 100316</strain>
    </source>
</reference>
<evidence type="ECO:0000313" key="6">
    <source>
        <dbReference type="EMBL" id="ROS01151.1"/>
    </source>
</evidence>
<gene>
    <name evidence="5" type="primary">fbiD</name>
    <name evidence="6" type="ORF">EDC56_1579</name>
</gene>
<evidence type="ECO:0000256" key="2">
    <source>
        <dbReference type="ARBA" id="ARBA00022695"/>
    </source>
</evidence>
<dbReference type="PANTHER" id="PTHR40392:SF1">
    <property type="entry name" value="2-PHOSPHO-L-LACTATE GUANYLYLTRANSFERASE"/>
    <property type="match status" value="1"/>
</dbReference>
<dbReference type="EMBL" id="RKHR01000004">
    <property type="protein sequence ID" value="ROS01151.1"/>
    <property type="molecule type" value="Genomic_DNA"/>
</dbReference>
<keyword evidence="4 5" id="KW-0342">GTP-binding</keyword>
<dbReference type="InterPro" id="IPR029044">
    <property type="entry name" value="Nucleotide-diphossugar_trans"/>
</dbReference>
<evidence type="ECO:0000313" key="7">
    <source>
        <dbReference type="Proteomes" id="UP000275394"/>
    </source>
</evidence>
<dbReference type="GO" id="GO:0043814">
    <property type="term" value="F:phospholactate guanylyltransferase activity"/>
    <property type="evidence" value="ECO:0007669"/>
    <property type="project" value="InterPro"/>
</dbReference>
<evidence type="ECO:0000256" key="3">
    <source>
        <dbReference type="ARBA" id="ARBA00022741"/>
    </source>
</evidence>
<comment type="catalytic activity">
    <reaction evidence="5">
        <text>(2R)-3-phosphoglycerate + GTP + H(+) = 3-[(R)-glyceryl]-diphospho-5'-guanosine + diphosphate</text>
        <dbReference type="Rhea" id="RHEA:63440"/>
        <dbReference type="ChEBI" id="CHEBI:15378"/>
        <dbReference type="ChEBI" id="CHEBI:33019"/>
        <dbReference type="ChEBI" id="CHEBI:37565"/>
        <dbReference type="ChEBI" id="CHEBI:58272"/>
        <dbReference type="ChEBI" id="CHEBI:147306"/>
        <dbReference type="EC" id="2.7.7.106"/>
    </reaction>
</comment>
<sequence length="235" mass="26208">MSLAVLIPAKPLADVKQRLSPVLVSGQRRRVFEAMLRDLLQQLSQTGEVERVLIVGGDADIQQVAADNDAFWLAERQRENKQSGLNNAVAQGVTALRAAGCRKVLVLHGDLPLAKVNEINELIHSHRATGQQLSLVSDRQGQGTNALLIDTDKDFKFHYGEGSLDRHIREANSRSLRYQSRRYSGIATDIDTPEDLLDLVEALAVSPQQAPLTWMVMRRYRLEIPVLIEEQRVSA</sequence>
<name>A0A3N2DMW1_9GAMM</name>
<dbReference type="NCBIfam" id="TIGR03552">
    <property type="entry name" value="F420_cofC"/>
    <property type="match status" value="1"/>
</dbReference>
<comment type="caution">
    <text evidence="6">The sequence shown here is derived from an EMBL/GenBank/DDBJ whole genome shotgun (WGS) entry which is preliminary data.</text>
</comment>
<evidence type="ECO:0000256" key="1">
    <source>
        <dbReference type="ARBA" id="ARBA00022679"/>
    </source>
</evidence>
<dbReference type="Gene3D" id="3.90.550.10">
    <property type="entry name" value="Spore Coat Polysaccharide Biosynthesis Protein SpsA, Chain A"/>
    <property type="match status" value="1"/>
</dbReference>
<dbReference type="UniPathway" id="UPA00071"/>
<dbReference type="RefSeq" id="WP_123711975.1">
    <property type="nucleotide sequence ID" value="NZ_RKHR01000004.1"/>
</dbReference>
<protein>
    <recommendedName>
        <fullName evidence="5">3-phospho-D-glycerate guanylyltransferase</fullName>
        <shortName evidence="5">3PG guanylyltransferase</shortName>
        <ecNumber evidence="5">2.7.7.106</ecNumber>
    </recommendedName>
</protein>
<keyword evidence="7" id="KW-1185">Reference proteome</keyword>
<comment type="function">
    <text evidence="5">Guanylyltransferase that catalyzes the activation of (2R)-3-phosphoglycerate (3PG) as 3-[(R)-glyceryl]-diphospho-5'-guanosine, via the condensation of 3PG with GTP. It is involved in the biosynthesis of a derivative of the hydride carrier cofactor coenzyme F420, 3PG-F420.</text>
</comment>
<dbReference type="EC" id="2.7.7.106" evidence="5"/>
<evidence type="ECO:0000256" key="5">
    <source>
        <dbReference type="HAMAP-Rule" id="MF_02114"/>
    </source>
</evidence>
<dbReference type="Pfam" id="PF01983">
    <property type="entry name" value="CofC"/>
    <property type="match status" value="1"/>
</dbReference>
<dbReference type="InterPro" id="IPR002835">
    <property type="entry name" value="CofC"/>
</dbReference>
<dbReference type="PANTHER" id="PTHR40392">
    <property type="entry name" value="2-PHOSPHO-L-LACTATE GUANYLYLTRANSFERASE"/>
    <property type="match status" value="1"/>
</dbReference>
<proteinExistence type="inferred from homology"/>
<keyword evidence="2 5" id="KW-0548">Nucleotidyltransferase</keyword>
<dbReference type="OrthoDB" id="6334386at2"/>
<organism evidence="6 7">
    <name type="scientific">Sinobacterium caligoides</name>
    <dbReference type="NCBI Taxonomy" id="933926"/>
    <lineage>
        <taxon>Bacteria</taxon>
        <taxon>Pseudomonadati</taxon>
        <taxon>Pseudomonadota</taxon>
        <taxon>Gammaproteobacteria</taxon>
        <taxon>Cellvibrionales</taxon>
        <taxon>Spongiibacteraceae</taxon>
        <taxon>Sinobacterium</taxon>
    </lineage>
</organism>
<evidence type="ECO:0000256" key="4">
    <source>
        <dbReference type="ARBA" id="ARBA00023134"/>
    </source>
</evidence>
<dbReference type="GO" id="GO:0005525">
    <property type="term" value="F:GTP binding"/>
    <property type="evidence" value="ECO:0007669"/>
    <property type="project" value="UniProtKB-KW"/>
</dbReference>
<dbReference type="Proteomes" id="UP000275394">
    <property type="component" value="Unassembled WGS sequence"/>
</dbReference>
<keyword evidence="3 5" id="KW-0547">Nucleotide-binding</keyword>
<accession>A0A3N2DMW1</accession>
<dbReference type="HAMAP" id="MF_02114">
    <property type="entry name" value="CofC"/>
    <property type="match status" value="1"/>
</dbReference>
<dbReference type="SUPFAM" id="SSF53448">
    <property type="entry name" value="Nucleotide-diphospho-sugar transferases"/>
    <property type="match status" value="1"/>
</dbReference>